<dbReference type="InterPro" id="IPR019653">
    <property type="entry name" value="T4_endoribonuclease_RegB"/>
</dbReference>
<organism evidence="1 2">
    <name type="scientific">Escherichia phage vB_EcoM_112</name>
    <dbReference type="NCBI Taxonomy" id="1495285"/>
    <lineage>
        <taxon>Viruses</taxon>
        <taxon>Duplodnaviria</taxon>
        <taxon>Heunggongvirae</taxon>
        <taxon>Uroviricota</taxon>
        <taxon>Caudoviricetes</taxon>
        <taxon>Pantevenvirales</taxon>
        <taxon>Straboviridae</taxon>
        <taxon>Tevenvirinae</taxon>
        <taxon>Tequatrovirus</taxon>
        <taxon>Tequatrovirus e112</taxon>
    </lineage>
</organism>
<accession>A0A023ZVB1</accession>
<keyword evidence="1" id="KW-0378">Hydrolase</keyword>
<name>A0A023ZVB1_9CAUD</name>
<sequence>MTINTEVFIRRNKLRRHFESEFRQINNEIREASKAAGVSSFHLKYSQHLLDRAIQREIDETYVFELFHKIKDHVLEVNEFLSMPPRPDIDEDFIDGVEYRPGRLEITDGNLWLGFTVCKPNEKFKDPSLQCRMAIINSRRLPGKASKAVIKTK</sequence>
<dbReference type="Proteomes" id="UP000024439">
    <property type="component" value="Segment"/>
</dbReference>
<keyword evidence="2" id="KW-1185">Reference proteome</keyword>
<dbReference type="GO" id="GO:0004519">
    <property type="term" value="F:endonuclease activity"/>
    <property type="evidence" value="ECO:0007669"/>
    <property type="project" value="UniProtKB-KW"/>
</dbReference>
<dbReference type="KEGG" id="vg:19485268"/>
<dbReference type="GeneID" id="19485268"/>
<dbReference type="Pfam" id="PF10715">
    <property type="entry name" value="REGB_T4"/>
    <property type="match status" value="1"/>
</dbReference>
<protein>
    <submittedName>
        <fullName evidence="1">Site-specific RNA endonuclease</fullName>
    </submittedName>
</protein>
<dbReference type="RefSeq" id="YP_009030725.1">
    <property type="nucleotide sequence ID" value="NC_024125.2"/>
</dbReference>
<proteinExistence type="predicted"/>
<evidence type="ECO:0000313" key="2">
    <source>
        <dbReference type="Proteomes" id="UP000024439"/>
    </source>
</evidence>
<keyword evidence="1" id="KW-0540">Nuclease</keyword>
<evidence type="ECO:0000313" key="1">
    <source>
        <dbReference type="EMBL" id="AHY83318.1"/>
    </source>
</evidence>
<reference evidence="1 2" key="1">
    <citation type="submission" date="2014-10" db="EMBL/GenBank/DDBJ databases">
        <title>Complete genome sequence of e11/2, a T-even type bacteriophage specific for E. coli O157:H7.</title>
        <authorList>
            <person name="Coffey B."/>
            <person name="Ross P."/>
            <person name="O'Flynn G."/>
            <person name="O'Sullivan O."/>
            <person name="Casey A."/>
            <person name="Callanan M."/>
            <person name="Coffey A."/>
            <person name="McAuliffe O."/>
        </authorList>
    </citation>
    <scope>NUCLEOTIDE SEQUENCE [LARGE SCALE GENOMIC DNA]</scope>
</reference>
<keyword evidence="1" id="KW-0255">Endonuclease</keyword>
<gene>
    <name evidence="1" type="ORF">e112_120</name>
</gene>
<dbReference type="EMBL" id="KJ668714">
    <property type="protein sequence ID" value="AHY83318.1"/>
    <property type="molecule type" value="Genomic_DNA"/>
</dbReference>